<evidence type="ECO:0000313" key="1">
    <source>
        <dbReference type="EMBL" id="KZM68749.1"/>
    </source>
</evidence>
<dbReference type="AlphaFoldDB" id="A0A164HRN0"/>
<dbReference type="OrthoDB" id="4533699at2"/>
<protein>
    <submittedName>
        <fullName evidence="1">Uncharacterized protein</fullName>
    </submittedName>
</protein>
<dbReference type="STRING" id="455432.AWN90_13180"/>
<sequence>MEDQANLERKIVSFGKKVLEFRLSKNLYQADVYANGGPSDKVQQRIEAGKGPAPTRGTLEKYDAGLGLRRGSAAAAFHHGADLEEDDGVESSPLTFRQVQVDVEVVLSIFAAHDSCIQLCHRSDLPESAAEIAQRVEREIKTAGARLSAAYATDVLERAGGPDRELPNAIEVAYREFLTAPPPDATGAERDDQLYRRWLAHRATDLESTQLEYFTARWRAKLDQIRLSERSRR</sequence>
<accession>A0A164HRN0</accession>
<reference evidence="1 2" key="1">
    <citation type="submission" date="2016-04" db="EMBL/GenBank/DDBJ databases">
        <authorList>
            <person name="Evans L.H."/>
            <person name="Alamgir A."/>
            <person name="Owens N."/>
            <person name="Weber N.D."/>
            <person name="Virtaneva K."/>
            <person name="Barbian K."/>
            <person name="Babar A."/>
            <person name="Rosenke K."/>
        </authorList>
    </citation>
    <scope>NUCLEOTIDE SEQUENCE [LARGE SCALE GENOMIC DNA]</scope>
    <source>
        <strain evidence="1 2">IFM 0406</strain>
    </source>
</reference>
<comment type="caution">
    <text evidence="1">The sequence shown here is derived from an EMBL/GenBank/DDBJ whole genome shotgun (WGS) entry which is preliminary data.</text>
</comment>
<name>A0A164HRN0_9NOCA</name>
<dbReference type="EMBL" id="LWGR01000021">
    <property type="protein sequence ID" value="KZM68749.1"/>
    <property type="molecule type" value="Genomic_DNA"/>
</dbReference>
<dbReference type="RefSeq" id="WP_067580631.1">
    <property type="nucleotide sequence ID" value="NZ_JABMCZ010000002.1"/>
</dbReference>
<evidence type="ECO:0000313" key="2">
    <source>
        <dbReference type="Proteomes" id="UP000076512"/>
    </source>
</evidence>
<keyword evidence="2" id="KW-1185">Reference proteome</keyword>
<dbReference type="Proteomes" id="UP000076512">
    <property type="component" value="Unassembled WGS sequence"/>
</dbReference>
<gene>
    <name evidence="1" type="ORF">AWN90_13180</name>
</gene>
<organism evidence="1 2">
    <name type="scientific">Nocardia terpenica</name>
    <dbReference type="NCBI Taxonomy" id="455432"/>
    <lineage>
        <taxon>Bacteria</taxon>
        <taxon>Bacillati</taxon>
        <taxon>Actinomycetota</taxon>
        <taxon>Actinomycetes</taxon>
        <taxon>Mycobacteriales</taxon>
        <taxon>Nocardiaceae</taxon>
        <taxon>Nocardia</taxon>
    </lineage>
</organism>
<proteinExistence type="predicted"/>